<feature type="domain" description="Leucine-rich repeat-containing N-terminal plant-type" evidence="11">
    <location>
        <begin position="37"/>
        <end position="65"/>
    </location>
</feature>
<evidence type="ECO:0000313" key="12">
    <source>
        <dbReference type="EMBL" id="KAJ9679405.1"/>
    </source>
</evidence>
<keyword evidence="4 10" id="KW-0732">Signal</keyword>
<keyword evidence="9" id="KW-0325">Glycoprotein</keyword>
<evidence type="ECO:0000256" key="8">
    <source>
        <dbReference type="ARBA" id="ARBA00023170"/>
    </source>
</evidence>
<dbReference type="GO" id="GO:0016020">
    <property type="term" value="C:membrane"/>
    <property type="evidence" value="ECO:0007669"/>
    <property type="project" value="UniProtKB-SubCell"/>
</dbReference>
<keyword evidence="7" id="KW-0472">Membrane</keyword>
<evidence type="ECO:0000259" key="11">
    <source>
        <dbReference type="Pfam" id="PF08263"/>
    </source>
</evidence>
<reference evidence="12 13" key="1">
    <citation type="journal article" date="2023" name="BMC Biotechnol.">
        <title>Vitis rotundifolia cv Carlos genome sequencing.</title>
        <authorList>
            <person name="Huff M."/>
            <person name="Hulse-Kemp A."/>
            <person name="Scheffler B."/>
            <person name="Youngblood R."/>
            <person name="Simpson S."/>
            <person name="Babiker E."/>
            <person name="Staton M."/>
        </authorList>
    </citation>
    <scope>NUCLEOTIDE SEQUENCE [LARGE SCALE GENOMIC DNA]</scope>
    <source>
        <tissue evidence="12">Leaf</tissue>
    </source>
</reference>
<evidence type="ECO:0000256" key="2">
    <source>
        <dbReference type="ARBA" id="ARBA00022614"/>
    </source>
</evidence>
<dbReference type="Pfam" id="PF08263">
    <property type="entry name" value="LRRNT_2"/>
    <property type="match status" value="1"/>
</dbReference>
<proteinExistence type="predicted"/>
<organism evidence="12 13">
    <name type="scientific">Vitis rotundifolia</name>
    <name type="common">Muscadine grape</name>
    <dbReference type="NCBI Taxonomy" id="103349"/>
    <lineage>
        <taxon>Eukaryota</taxon>
        <taxon>Viridiplantae</taxon>
        <taxon>Streptophyta</taxon>
        <taxon>Embryophyta</taxon>
        <taxon>Tracheophyta</taxon>
        <taxon>Spermatophyta</taxon>
        <taxon>Magnoliopsida</taxon>
        <taxon>eudicotyledons</taxon>
        <taxon>Gunneridae</taxon>
        <taxon>Pentapetalae</taxon>
        <taxon>rosids</taxon>
        <taxon>Vitales</taxon>
        <taxon>Vitaceae</taxon>
        <taxon>Viteae</taxon>
        <taxon>Vitis</taxon>
    </lineage>
</organism>
<dbReference type="InterPro" id="IPR032675">
    <property type="entry name" value="LRR_dom_sf"/>
</dbReference>
<dbReference type="AlphaFoldDB" id="A0AA39DD84"/>
<feature type="chain" id="PRO_5041436378" description="Leucine-rich repeat-containing N-terminal plant-type domain-containing protein" evidence="10">
    <location>
        <begin position="28"/>
        <end position="214"/>
    </location>
</feature>
<protein>
    <recommendedName>
        <fullName evidence="11">Leucine-rich repeat-containing N-terminal plant-type domain-containing protein</fullName>
    </recommendedName>
</protein>
<evidence type="ECO:0000256" key="6">
    <source>
        <dbReference type="ARBA" id="ARBA00022989"/>
    </source>
</evidence>
<dbReference type="PANTHER" id="PTHR48063:SF98">
    <property type="entry name" value="LRR RECEPTOR-LIKE SERINE_THREONINE-PROTEIN KINASE FLS2"/>
    <property type="match status" value="1"/>
</dbReference>
<accession>A0AA39DD84</accession>
<keyword evidence="8" id="KW-0675">Receptor</keyword>
<keyword evidence="2" id="KW-0433">Leucine-rich repeat</keyword>
<keyword evidence="3" id="KW-0812">Transmembrane</keyword>
<sequence>MRKLKAIILCLLLLWFLSSTILRSCRANNLVCNEKEKQALLDPANQLSSWSIKEDCCGWRGVHCSNASSRVLKLKLADLNLAGEISSALLKLDFLGSMGSIRFLDLSSACFGGLVPPQLGNISKLRHLYLGGNGLYIENLSWISHLSSLKYLDMDGIDLHRGRHWLEPIGMLPSPLADCQLDSNMTSSLGYANFSSLTFLDLSYNNTNQELPNW</sequence>
<keyword evidence="13" id="KW-1185">Reference proteome</keyword>
<name>A0AA39DD84_VITRO</name>
<keyword evidence="6" id="KW-1133">Transmembrane helix</keyword>
<evidence type="ECO:0000256" key="5">
    <source>
        <dbReference type="ARBA" id="ARBA00022737"/>
    </source>
</evidence>
<feature type="signal peptide" evidence="10">
    <location>
        <begin position="1"/>
        <end position="27"/>
    </location>
</feature>
<evidence type="ECO:0000256" key="7">
    <source>
        <dbReference type="ARBA" id="ARBA00023136"/>
    </source>
</evidence>
<dbReference type="InterPro" id="IPR013210">
    <property type="entry name" value="LRR_N_plant-typ"/>
</dbReference>
<evidence type="ECO:0000256" key="9">
    <source>
        <dbReference type="ARBA" id="ARBA00023180"/>
    </source>
</evidence>
<dbReference type="Proteomes" id="UP001168098">
    <property type="component" value="Unassembled WGS sequence"/>
</dbReference>
<evidence type="ECO:0000313" key="13">
    <source>
        <dbReference type="Proteomes" id="UP001168098"/>
    </source>
</evidence>
<dbReference type="Gene3D" id="3.80.10.10">
    <property type="entry name" value="Ribonuclease Inhibitor"/>
    <property type="match status" value="1"/>
</dbReference>
<dbReference type="InterPro" id="IPR046956">
    <property type="entry name" value="RLP23-like"/>
</dbReference>
<evidence type="ECO:0000256" key="3">
    <source>
        <dbReference type="ARBA" id="ARBA00022692"/>
    </source>
</evidence>
<dbReference type="EMBL" id="JARBHA010000016">
    <property type="protein sequence ID" value="KAJ9679405.1"/>
    <property type="molecule type" value="Genomic_DNA"/>
</dbReference>
<evidence type="ECO:0000256" key="10">
    <source>
        <dbReference type="SAM" id="SignalP"/>
    </source>
</evidence>
<comment type="subcellular location">
    <subcellularLocation>
        <location evidence="1">Membrane</location>
        <topology evidence="1">Single-pass type I membrane protein</topology>
    </subcellularLocation>
</comment>
<evidence type="ECO:0000256" key="1">
    <source>
        <dbReference type="ARBA" id="ARBA00004479"/>
    </source>
</evidence>
<keyword evidence="5" id="KW-0677">Repeat</keyword>
<comment type="caution">
    <text evidence="12">The sequence shown here is derived from an EMBL/GenBank/DDBJ whole genome shotgun (WGS) entry which is preliminary data.</text>
</comment>
<evidence type="ECO:0000256" key="4">
    <source>
        <dbReference type="ARBA" id="ARBA00022729"/>
    </source>
</evidence>
<dbReference type="PANTHER" id="PTHR48063">
    <property type="entry name" value="LRR RECEPTOR-LIKE KINASE"/>
    <property type="match status" value="1"/>
</dbReference>
<dbReference type="SUPFAM" id="SSF52058">
    <property type="entry name" value="L domain-like"/>
    <property type="match status" value="1"/>
</dbReference>
<gene>
    <name evidence="12" type="ORF">PVL29_021362</name>
</gene>